<feature type="compositionally biased region" description="Basic and acidic residues" evidence="3">
    <location>
        <begin position="261"/>
        <end position="277"/>
    </location>
</feature>
<dbReference type="GO" id="GO:0003723">
    <property type="term" value="F:RNA binding"/>
    <property type="evidence" value="ECO:0007669"/>
    <property type="project" value="InterPro"/>
</dbReference>
<accession>A0A8B6QJ70</accession>
<dbReference type="InterPro" id="IPR032474">
    <property type="entry name" value="Argonaute_N"/>
</dbReference>
<dbReference type="CDD" id="cd02846">
    <property type="entry name" value="PAZ_argonaute_like"/>
    <property type="match status" value="1"/>
</dbReference>
<dbReference type="GO" id="GO:0034587">
    <property type="term" value="P:piRNA processing"/>
    <property type="evidence" value="ECO:0007669"/>
    <property type="project" value="UniProtKB-ARBA"/>
</dbReference>
<evidence type="ECO:0000256" key="3">
    <source>
        <dbReference type="SAM" id="MobiDB-lite"/>
    </source>
</evidence>
<feature type="coiled-coil region" evidence="2">
    <location>
        <begin position="1069"/>
        <end position="1096"/>
    </location>
</feature>
<dbReference type="InterPro" id="IPR012337">
    <property type="entry name" value="RNaseH-like_sf"/>
</dbReference>
<dbReference type="EMBL" id="MT263940">
    <property type="protein sequence ID" value="QRW27849.1"/>
    <property type="molecule type" value="mRNA"/>
</dbReference>
<dbReference type="Pfam" id="PF08699">
    <property type="entry name" value="ArgoL1"/>
    <property type="match status" value="1"/>
</dbReference>
<dbReference type="Gene3D" id="3.30.420.10">
    <property type="entry name" value="Ribonuclease H-like superfamily/Ribonuclease H"/>
    <property type="match status" value="1"/>
</dbReference>
<dbReference type="Pfam" id="PF16486">
    <property type="entry name" value="ArgoN"/>
    <property type="match status" value="1"/>
</dbReference>
<evidence type="ECO:0000259" key="4">
    <source>
        <dbReference type="PROSITE" id="PS50821"/>
    </source>
</evidence>
<reference evidence="6" key="1">
    <citation type="submission" date="2020-03" db="EMBL/GenBank/DDBJ databases">
        <title>The mustard beetle, Phaedon cochleariae, as a screening model for exogenous RNAi-based pest control.</title>
        <authorList>
            <person name="Mehlhorn S.G."/>
            <person name="Ulrich J."/>
            <person name="Baden C."/>
            <person name="Lueke B."/>
            <person name="Buer B."/>
            <person name="Maiwald F."/>
            <person name="Geibel S."/>
            <person name="Bucher G."/>
            <person name="Nauen R."/>
        </authorList>
    </citation>
    <scope>NUCLEOTIDE SEQUENCE</scope>
</reference>
<feature type="compositionally biased region" description="Low complexity" evidence="3">
    <location>
        <begin position="87"/>
        <end position="98"/>
    </location>
</feature>
<dbReference type="InterPro" id="IPR014811">
    <property type="entry name" value="ArgoL1"/>
</dbReference>
<gene>
    <name evidence="6" type="primary">Ago2</name>
</gene>
<dbReference type="SMART" id="SM00950">
    <property type="entry name" value="Piwi"/>
    <property type="match status" value="1"/>
</dbReference>
<dbReference type="InterPro" id="IPR032472">
    <property type="entry name" value="ArgoL2"/>
</dbReference>
<dbReference type="CDD" id="cd04657">
    <property type="entry name" value="Piwi_ago-like"/>
    <property type="match status" value="1"/>
</dbReference>
<dbReference type="InterPro" id="IPR003100">
    <property type="entry name" value="PAZ_dom"/>
</dbReference>
<dbReference type="Pfam" id="PF16488">
    <property type="entry name" value="ArgoL2"/>
    <property type="match status" value="1"/>
</dbReference>
<evidence type="ECO:0000256" key="2">
    <source>
        <dbReference type="SAM" id="Coils"/>
    </source>
</evidence>
<feature type="domain" description="Piwi" evidence="5">
    <location>
        <begin position="775"/>
        <end position="1077"/>
    </location>
</feature>
<proteinExistence type="evidence at transcript level"/>
<dbReference type="PROSITE" id="PS50822">
    <property type="entry name" value="PIWI"/>
    <property type="match status" value="1"/>
</dbReference>
<keyword evidence="2" id="KW-0175">Coiled coil</keyword>
<dbReference type="PROSITE" id="PS50821">
    <property type="entry name" value="PAZ"/>
    <property type="match status" value="1"/>
</dbReference>
<feature type="compositionally biased region" description="Pro residues" evidence="3">
    <location>
        <begin position="74"/>
        <end position="86"/>
    </location>
</feature>
<dbReference type="InterPro" id="IPR003165">
    <property type="entry name" value="Piwi"/>
</dbReference>
<dbReference type="Pfam" id="PF02171">
    <property type="entry name" value="Piwi"/>
    <property type="match status" value="1"/>
</dbReference>
<feature type="region of interest" description="Disordered" evidence="3">
    <location>
        <begin position="1"/>
        <end position="293"/>
    </location>
</feature>
<dbReference type="SUPFAM" id="SSF53098">
    <property type="entry name" value="Ribonuclease H-like"/>
    <property type="match status" value="1"/>
</dbReference>
<dbReference type="InterPro" id="IPR036085">
    <property type="entry name" value="PAZ_dom_sf"/>
</dbReference>
<dbReference type="SMART" id="SM01163">
    <property type="entry name" value="DUF1785"/>
    <property type="match status" value="1"/>
</dbReference>
<evidence type="ECO:0000259" key="5">
    <source>
        <dbReference type="PROSITE" id="PS50822"/>
    </source>
</evidence>
<evidence type="ECO:0000313" key="6">
    <source>
        <dbReference type="EMBL" id="QRW27849.1"/>
    </source>
</evidence>
<dbReference type="InterPro" id="IPR036397">
    <property type="entry name" value="RNaseH_sf"/>
</dbReference>
<dbReference type="Gene3D" id="3.40.50.2300">
    <property type="match status" value="1"/>
</dbReference>
<sequence>MGKKKGKGKSQEEAASGSAPAAQQQPGGSHQPQPSQQVSPPQEPPQPTPSQGGGGKKKKKTDAVSQSKPSTGTGPPPGIPQGPPTPQHQMAPPRQQQMAPPPQQHVASTPQQQGPWGARGPQQQQQVPQQQMGYHPQQQMGYPPQQQMGYPPQQQMGYSPQHQQRGPTPQQQRGPSPQQQRGPAPQQQRGPAPQQQRGPYPQQQGGPALQQQFGPAPQQQRDPQQVPGPVSYGAEAQAVVQQPQRGPQKPEGSRPGSSGDQQEKKQPQRGTPKKDPLPTKQLAKVQISESSDTLKYRDVVPGTEGRRIKIETNHLGLSLGNIEIAYHYDVNLVPDTPKKYLRQVMELFRQQKFPKRYPAFDGRKNLYSSSPLPIDGTMSATIVYRELDGRDKEYKVEVKFANEVDMRGLRGKGQRGETPREALQVVDIVLRSAPALSLTAVGRSFFHRPEQIIELGEGMEMYNGFYQSAIRGWKPFLNVDVAHKAFPKSMNVMDALVDLFASDYRPVSREDLARGLERFQLEKFEKFIKTLKVTYEIPNAGATRRSYRVNGVGEPAAVKKFRPNDGPEVTIEKYFAEKYRVRLRYPKLPTLWVGNKERRDKMLLPLEFCTIEENQAVNRKMTENQTREMIRYAATNTTVRKDKIMRALGQARYNDNATVREFGFSVASEFEKLEARVLKPPDLGYGGNRKVSVAKGIWRGDRFVAGAVINKWTVVCADRAPRGDELGNFANMVVRHARDCGMTFTTDAEKPLQIIGNRQNDIKSFFQRSKGKYDVIFVVVPNSGPTYSHVKSAAEINTGCLTQCLKMITLSRKINQQTVMNILLKVNAKLNGLNHVLLTRPPILNRPCMIMGADVTHPSPDSQNIPSVAAVTASHEPKAFKYNICWRLQPPRVEIIEDLQAIVEEQLMFFYKSNNQMKPERIVFFRDGVSEGQFEQVIHSEIRAIRAACKKIQPDGYEPNITFLVVQKRHHTRLFPLNPRDSEDRNMNVPAGTCVDKDITHPFLQDFYLVSHASIQGVAKPTKYCTLWDDNNMSNDDVEALAYHLCHMFTRCNRSVSYPAPTYYAHLAAARAKVYIENENLDMNNLNRERQRFLIQDVIRKDLPMFFV</sequence>
<dbReference type="Gene3D" id="2.170.260.10">
    <property type="entry name" value="paz domain"/>
    <property type="match status" value="1"/>
</dbReference>
<dbReference type="AlphaFoldDB" id="A0A8B6QJ70"/>
<feature type="compositionally biased region" description="Low complexity" evidence="3">
    <location>
        <begin position="13"/>
        <end position="40"/>
    </location>
</feature>
<evidence type="ECO:0000256" key="1">
    <source>
        <dbReference type="RuleBase" id="RU361178"/>
    </source>
</evidence>
<dbReference type="SMART" id="SM00949">
    <property type="entry name" value="PAZ"/>
    <property type="match status" value="1"/>
</dbReference>
<dbReference type="InterPro" id="IPR045246">
    <property type="entry name" value="Piwi_ago-like"/>
</dbReference>
<dbReference type="Pfam" id="PF02170">
    <property type="entry name" value="PAZ"/>
    <property type="match status" value="1"/>
</dbReference>
<feature type="domain" description="PAZ" evidence="4">
    <location>
        <begin position="494"/>
        <end position="613"/>
    </location>
</feature>
<protein>
    <submittedName>
        <fullName evidence="6">Argonaute 2</fullName>
    </submittedName>
</protein>
<organism evidence="6">
    <name type="scientific">Phaedon cochleariae</name>
    <name type="common">Mustard beetle</name>
    <dbReference type="NCBI Taxonomy" id="80249"/>
    <lineage>
        <taxon>Eukaryota</taxon>
        <taxon>Metazoa</taxon>
        <taxon>Ecdysozoa</taxon>
        <taxon>Arthropoda</taxon>
        <taxon>Hexapoda</taxon>
        <taxon>Insecta</taxon>
        <taxon>Pterygota</taxon>
        <taxon>Neoptera</taxon>
        <taxon>Endopterygota</taxon>
        <taxon>Coleoptera</taxon>
        <taxon>Polyphaga</taxon>
        <taxon>Cucujiformia</taxon>
        <taxon>Chrysomeloidea</taxon>
        <taxon>Chrysomelidae</taxon>
        <taxon>Chrysomelinae</taxon>
        <taxon>Chrysomelini</taxon>
        <taxon>Phaedon</taxon>
    </lineage>
</organism>
<comment type="similarity">
    <text evidence="1">Belongs to the argonaute family.</text>
</comment>
<feature type="compositionally biased region" description="Low complexity" evidence="3">
    <location>
        <begin position="110"/>
        <end position="221"/>
    </location>
</feature>
<name>A0A8B6QJ70_PHACE</name>
<dbReference type="PANTHER" id="PTHR22891">
    <property type="entry name" value="EUKARYOTIC TRANSLATION INITIATION FACTOR 2C"/>
    <property type="match status" value="1"/>
</dbReference>
<dbReference type="SUPFAM" id="SSF101690">
    <property type="entry name" value="PAZ domain"/>
    <property type="match status" value="1"/>
</dbReference>
<dbReference type="OrthoDB" id="10252740at2759"/>